<protein>
    <submittedName>
        <fullName evidence="5">AfsR family transcriptional regulator</fullName>
    </submittedName>
</protein>
<dbReference type="Proteomes" id="UP000248544">
    <property type="component" value="Unassembled WGS sequence"/>
</dbReference>
<comment type="caution">
    <text evidence="5">The sequence shown here is derived from an EMBL/GenBank/DDBJ whole genome shotgun (WGS) entry which is preliminary data.</text>
</comment>
<gene>
    <name evidence="5" type="ORF">C1I98_37590</name>
</gene>
<proteinExistence type="inferred from homology"/>
<evidence type="ECO:0000256" key="1">
    <source>
        <dbReference type="ARBA" id="ARBA00005820"/>
    </source>
</evidence>
<name>A0A2W2E7J6_9ACTN</name>
<dbReference type="PANTHER" id="PTHR47691:SF3">
    <property type="entry name" value="HTH-TYPE TRANSCRIPTIONAL REGULATOR RV0890C-RELATED"/>
    <property type="match status" value="1"/>
</dbReference>
<dbReference type="SMART" id="SM01043">
    <property type="entry name" value="BTAD"/>
    <property type="match status" value="1"/>
</dbReference>
<dbReference type="GO" id="GO:0016887">
    <property type="term" value="F:ATP hydrolysis activity"/>
    <property type="evidence" value="ECO:0007669"/>
    <property type="project" value="InterPro"/>
</dbReference>
<evidence type="ECO:0000313" key="6">
    <source>
        <dbReference type="Proteomes" id="UP000248544"/>
    </source>
</evidence>
<dbReference type="Pfam" id="PF25872">
    <property type="entry name" value="HTH_77"/>
    <property type="match status" value="1"/>
</dbReference>
<feature type="domain" description="OmpR/PhoB-type" evidence="4">
    <location>
        <begin position="1"/>
        <end position="96"/>
    </location>
</feature>
<evidence type="ECO:0000256" key="2">
    <source>
        <dbReference type="ARBA" id="ARBA00023125"/>
    </source>
</evidence>
<dbReference type="InterPro" id="IPR036388">
    <property type="entry name" value="WH-like_DNA-bd_sf"/>
</dbReference>
<dbReference type="PANTHER" id="PTHR47691">
    <property type="entry name" value="REGULATOR-RELATED"/>
    <property type="match status" value="1"/>
</dbReference>
<dbReference type="Gene3D" id="3.40.50.300">
    <property type="entry name" value="P-loop containing nucleotide triphosphate hydrolases"/>
    <property type="match status" value="1"/>
</dbReference>
<keyword evidence="6" id="KW-1185">Reference proteome</keyword>
<dbReference type="InterPro" id="IPR016032">
    <property type="entry name" value="Sig_transdc_resp-reg_C-effctor"/>
</dbReference>
<dbReference type="SUPFAM" id="SSF46894">
    <property type="entry name" value="C-terminal effector domain of the bipartite response regulators"/>
    <property type="match status" value="1"/>
</dbReference>
<sequence length="807" mass="87987">MRFGVLGPLTVWTDAGEVVSIPGTKVRALLADLLAHEGRVVSADRLVADLWGDDVPGNPVAALQVRVSQLRRALEEAEPGGRLLVVSRAPGYQLRVEPDAVDAVRFARLVAERRLPEALDLWRGSAYADFADHEFARPAITRLEEARLAAVEELSEVRLAAGEPVDVAELTNAHPLRERLRAVHVKALYRAGRQSEALAAYGELRERLAGELGLDPSPELADLHGRILRQDPALSGPARRRPTNLPAPVNDLIGRETAVAEITALLDTARLVTLTGSGGVGKTRLALETAAGPVGRYADGVWLVELAAHEKDDTDSLAEAVLAALDVRDGAGPGSALERLVDALRARRMLLVLDNCEHVVERAARLADELLRAAPGLRVLATSREPLCVSGEALYAVPPLDLPEDGDLRAVAESHAVRLFLARAAASARGFALDETNAAAVAQLCRRLDGLPLALELAATRVRALGVDELVARLDDRFRVLSGWQRGGPARQQTLSATIDWSWTLLSDAERVVLRRLSIYSDGCTLQAAEEVCGGDGLDVLELIARLVDRSLVTVVDGPAGTRYRLLESVAVYCRRRLDDAGETERVRRAHVECYAALAVRAEARLRGPEQAQWLRRLDAEAANLRAALDAAPAGAALRLVNALAWYWFLRGRLREARRALEVALRAPGEAPEADRARARAWRAGFALLLGQDADWADWKDTLAMDDPGDRARAEWFFAWSMPDLPSARALADSALLTFRELGDHWGVAVTLSVLARDAYTRRDFPALERTGTESERLFRELGDRWGLLQATEWLGGLAEVRGEYER</sequence>
<feature type="DNA-binding region" description="OmpR/PhoB-type" evidence="3">
    <location>
        <begin position="1"/>
        <end position="96"/>
    </location>
</feature>
<dbReference type="Gene3D" id="1.25.40.10">
    <property type="entry name" value="Tetratricopeptide repeat domain"/>
    <property type="match status" value="2"/>
</dbReference>
<feature type="non-terminal residue" evidence="5">
    <location>
        <position position="807"/>
    </location>
</feature>
<dbReference type="CDD" id="cd15831">
    <property type="entry name" value="BTAD"/>
    <property type="match status" value="1"/>
</dbReference>
<dbReference type="SUPFAM" id="SSF52540">
    <property type="entry name" value="P-loop containing nucleoside triphosphate hydrolases"/>
    <property type="match status" value="1"/>
</dbReference>
<evidence type="ECO:0000256" key="3">
    <source>
        <dbReference type="PROSITE-ProRule" id="PRU01091"/>
    </source>
</evidence>
<dbReference type="InterPro" id="IPR027417">
    <property type="entry name" value="P-loop_NTPase"/>
</dbReference>
<dbReference type="Pfam" id="PF00486">
    <property type="entry name" value="Trans_reg_C"/>
    <property type="match status" value="1"/>
</dbReference>
<dbReference type="Pfam" id="PF03704">
    <property type="entry name" value="BTAD"/>
    <property type="match status" value="1"/>
</dbReference>
<comment type="similarity">
    <text evidence="1">Belongs to the AfsR/DnrI/RedD regulatory family.</text>
</comment>
<dbReference type="Gene3D" id="1.10.10.10">
    <property type="entry name" value="Winged helix-like DNA-binding domain superfamily/Winged helix DNA-binding domain"/>
    <property type="match status" value="1"/>
</dbReference>
<keyword evidence="2 3" id="KW-0238">DNA-binding</keyword>
<evidence type="ECO:0000313" key="5">
    <source>
        <dbReference type="EMBL" id="PZG20276.1"/>
    </source>
</evidence>
<dbReference type="InterPro" id="IPR005158">
    <property type="entry name" value="BTAD"/>
</dbReference>
<dbReference type="GO" id="GO:0000160">
    <property type="term" value="P:phosphorelay signal transduction system"/>
    <property type="evidence" value="ECO:0007669"/>
    <property type="project" value="InterPro"/>
</dbReference>
<dbReference type="SUPFAM" id="SSF48452">
    <property type="entry name" value="TPR-like"/>
    <property type="match status" value="1"/>
</dbReference>
<dbReference type="InterPro" id="IPR058852">
    <property type="entry name" value="HTH_77"/>
</dbReference>
<dbReference type="SMART" id="SM00862">
    <property type="entry name" value="Trans_reg_C"/>
    <property type="match status" value="1"/>
</dbReference>
<dbReference type="PRINTS" id="PR00364">
    <property type="entry name" value="DISEASERSIST"/>
</dbReference>
<dbReference type="InterPro" id="IPR049945">
    <property type="entry name" value="AAA_22"/>
</dbReference>
<organism evidence="5 6">
    <name type="scientific">Spongiactinospora gelatinilytica</name>
    <dbReference type="NCBI Taxonomy" id="2666298"/>
    <lineage>
        <taxon>Bacteria</taxon>
        <taxon>Bacillati</taxon>
        <taxon>Actinomycetota</taxon>
        <taxon>Actinomycetes</taxon>
        <taxon>Streptosporangiales</taxon>
        <taxon>Streptosporangiaceae</taxon>
        <taxon>Spongiactinospora</taxon>
    </lineage>
</organism>
<dbReference type="AlphaFoldDB" id="A0A2W2E7J6"/>
<dbReference type="InterPro" id="IPR001867">
    <property type="entry name" value="OmpR/PhoB-type_DNA-bd"/>
</dbReference>
<dbReference type="GO" id="GO:0003677">
    <property type="term" value="F:DNA binding"/>
    <property type="evidence" value="ECO:0007669"/>
    <property type="project" value="UniProtKB-UniRule"/>
</dbReference>
<dbReference type="InterPro" id="IPR011990">
    <property type="entry name" value="TPR-like_helical_dom_sf"/>
</dbReference>
<dbReference type="Pfam" id="PF13401">
    <property type="entry name" value="AAA_22"/>
    <property type="match status" value="1"/>
</dbReference>
<dbReference type="EMBL" id="POUA01000610">
    <property type="protein sequence ID" value="PZG20276.1"/>
    <property type="molecule type" value="Genomic_DNA"/>
</dbReference>
<dbReference type="PROSITE" id="PS51755">
    <property type="entry name" value="OMPR_PHOB"/>
    <property type="match status" value="1"/>
</dbReference>
<evidence type="ECO:0000259" key="4">
    <source>
        <dbReference type="PROSITE" id="PS51755"/>
    </source>
</evidence>
<dbReference type="GO" id="GO:0006355">
    <property type="term" value="P:regulation of DNA-templated transcription"/>
    <property type="evidence" value="ECO:0007669"/>
    <property type="project" value="InterPro"/>
</dbReference>
<reference evidence="5 6" key="1">
    <citation type="submission" date="2018-01" db="EMBL/GenBank/DDBJ databases">
        <title>Draft genome sequence of Sphaerisporangium sp. 7K107.</title>
        <authorList>
            <person name="Sahin N."/>
            <person name="Saygin H."/>
            <person name="Ay H."/>
        </authorList>
    </citation>
    <scope>NUCLEOTIDE SEQUENCE [LARGE SCALE GENOMIC DNA]</scope>
    <source>
        <strain evidence="5 6">7K107</strain>
    </source>
</reference>
<accession>A0A2W2E7J6</accession>